<dbReference type="PANTHER" id="PTHR21310:SF58">
    <property type="entry name" value="AMINOGLYCOSIDE PHOSPHOTRANSFERASE DOMAIN-CONTAINING PROTEIN"/>
    <property type="match status" value="1"/>
</dbReference>
<dbReference type="InterPro" id="IPR051678">
    <property type="entry name" value="AGP_Transferase"/>
</dbReference>
<reference evidence="2" key="2">
    <citation type="submission" date="2023-01" db="EMBL/GenBank/DDBJ databases">
        <authorList>
            <person name="Petersen C."/>
        </authorList>
    </citation>
    <scope>NUCLEOTIDE SEQUENCE</scope>
    <source>
        <strain evidence="2">IBT 17514</strain>
    </source>
</reference>
<dbReference type="AlphaFoldDB" id="A0AAD6MT65"/>
<dbReference type="InterPro" id="IPR011009">
    <property type="entry name" value="Kinase-like_dom_sf"/>
</dbReference>
<feature type="domain" description="Aminoglycoside phosphotransferase" evidence="1">
    <location>
        <begin position="131"/>
        <end position="206"/>
    </location>
</feature>
<accession>A0AAD6MT65</accession>
<sequence>MEKGNSEDGEILHSLFARKIVRISDSLVVKKKAQIFEHMKYQIFDSLPRTQQSLYRRRSLEEINPRSKTICTEQLRDYITQLRNLKGTYIGGADGGTAITGKYISIEGGPFESEQMFNKWILENLAPGLPGIYQHFAEHALTDDHEIVFTHSDFATRNILVDDSDSGKCEVTAILDWEWSGWYPEYWEYYKAYWNLLPMPDWPGYLIHIFPPRYEKEYIAMSWLSGFCRS</sequence>
<reference evidence="2" key="1">
    <citation type="journal article" date="2023" name="IMA Fungus">
        <title>Comparative genomic study of the Penicillium genus elucidates a diverse pangenome and 15 lateral gene transfer events.</title>
        <authorList>
            <person name="Petersen C."/>
            <person name="Sorensen T."/>
            <person name="Nielsen M.R."/>
            <person name="Sondergaard T.E."/>
            <person name="Sorensen J.L."/>
            <person name="Fitzpatrick D.A."/>
            <person name="Frisvad J.C."/>
            <person name="Nielsen K.L."/>
        </authorList>
    </citation>
    <scope>NUCLEOTIDE SEQUENCE</scope>
    <source>
        <strain evidence="2">IBT 17514</strain>
    </source>
</reference>
<organism evidence="2 3">
    <name type="scientific">Penicillium malachiteum</name>
    <dbReference type="NCBI Taxonomy" id="1324776"/>
    <lineage>
        <taxon>Eukaryota</taxon>
        <taxon>Fungi</taxon>
        <taxon>Dikarya</taxon>
        <taxon>Ascomycota</taxon>
        <taxon>Pezizomycotina</taxon>
        <taxon>Eurotiomycetes</taxon>
        <taxon>Eurotiomycetidae</taxon>
        <taxon>Eurotiales</taxon>
        <taxon>Aspergillaceae</taxon>
        <taxon>Penicillium</taxon>
    </lineage>
</organism>
<evidence type="ECO:0000313" key="3">
    <source>
        <dbReference type="Proteomes" id="UP001215712"/>
    </source>
</evidence>
<comment type="caution">
    <text evidence="2">The sequence shown here is derived from an EMBL/GenBank/DDBJ whole genome shotgun (WGS) entry which is preliminary data.</text>
</comment>
<dbReference type="InterPro" id="IPR002575">
    <property type="entry name" value="Aminoglycoside_PTrfase"/>
</dbReference>
<dbReference type="Gene3D" id="3.90.1200.10">
    <property type="match status" value="1"/>
</dbReference>
<dbReference type="Pfam" id="PF01636">
    <property type="entry name" value="APH"/>
    <property type="match status" value="1"/>
</dbReference>
<dbReference type="Proteomes" id="UP001215712">
    <property type="component" value="Unassembled WGS sequence"/>
</dbReference>
<proteinExistence type="predicted"/>
<evidence type="ECO:0000259" key="1">
    <source>
        <dbReference type="Pfam" id="PF01636"/>
    </source>
</evidence>
<gene>
    <name evidence="2" type="ORF">N7493_009213</name>
</gene>
<evidence type="ECO:0000313" key="2">
    <source>
        <dbReference type="EMBL" id="KAJ5712745.1"/>
    </source>
</evidence>
<keyword evidence="3" id="KW-1185">Reference proteome</keyword>
<protein>
    <recommendedName>
        <fullName evidence="1">Aminoglycoside phosphotransferase domain-containing protein</fullName>
    </recommendedName>
</protein>
<dbReference type="PANTHER" id="PTHR21310">
    <property type="entry name" value="AMINOGLYCOSIDE PHOSPHOTRANSFERASE-RELATED-RELATED"/>
    <property type="match status" value="1"/>
</dbReference>
<dbReference type="SUPFAM" id="SSF56112">
    <property type="entry name" value="Protein kinase-like (PK-like)"/>
    <property type="match status" value="1"/>
</dbReference>
<dbReference type="EMBL" id="JAQJAN010000013">
    <property type="protein sequence ID" value="KAJ5712745.1"/>
    <property type="molecule type" value="Genomic_DNA"/>
</dbReference>
<name>A0AAD6MT65_9EURO</name>